<evidence type="ECO:0000313" key="4">
    <source>
        <dbReference type="EMBL" id="BBY51851.1"/>
    </source>
</evidence>
<evidence type="ECO:0000313" key="5">
    <source>
        <dbReference type="Proteomes" id="UP000467428"/>
    </source>
</evidence>
<dbReference type="KEGG" id="marz:MARA_53190"/>
<protein>
    <submittedName>
        <fullName evidence="4">Putative transcriptional regulator</fullName>
    </submittedName>
</protein>
<geneLocation type="plasmid" evidence="5">
    <name>pjcm18538 dna</name>
</geneLocation>
<organism evidence="4 5">
    <name type="scientific">Mycolicibacterium arabiense</name>
    <dbReference type="NCBI Taxonomy" id="1286181"/>
    <lineage>
        <taxon>Bacteria</taxon>
        <taxon>Bacillati</taxon>
        <taxon>Actinomycetota</taxon>
        <taxon>Actinomycetes</taxon>
        <taxon>Mycobacteriales</taxon>
        <taxon>Mycobacteriaceae</taxon>
        <taxon>Mycolicibacterium</taxon>
    </lineage>
</organism>
<dbReference type="PANTHER" id="PTHR43479:SF11">
    <property type="entry name" value="ACREF_ENVCD OPERON REPRESSOR-RELATED"/>
    <property type="match status" value="1"/>
</dbReference>
<dbReference type="Pfam" id="PF00440">
    <property type="entry name" value="TetR_N"/>
    <property type="match status" value="1"/>
</dbReference>
<evidence type="ECO:0000259" key="3">
    <source>
        <dbReference type="PROSITE" id="PS50977"/>
    </source>
</evidence>
<gene>
    <name evidence="4" type="ORF">MARA_53190</name>
</gene>
<accession>A0A7I7S621</accession>
<dbReference type="GO" id="GO:0003677">
    <property type="term" value="F:DNA binding"/>
    <property type="evidence" value="ECO:0007669"/>
    <property type="project" value="UniProtKB-UniRule"/>
</dbReference>
<keyword evidence="1 2" id="KW-0238">DNA-binding</keyword>
<name>A0A7I7S621_9MYCO</name>
<dbReference type="RefSeq" id="WP_179973525.1">
    <property type="nucleotide sequence ID" value="NZ_AP022593.1"/>
</dbReference>
<dbReference type="InterPro" id="IPR050624">
    <property type="entry name" value="HTH-type_Tx_Regulator"/>
</dbReference>
<proteinExistence type="predicted"/>
<reference evidence="4 5" key="1">
    <citation type="journal article" date="2019" name="Emerg. Microbes Infect.">
        <title>Comprehensive subspecies identification of 175 nontuberculous mycobacteria species based on 7547 genomic profiles.</title>
        <authorList>
            <person name="Matsumoto Y."/>
            <person name="Kinjo T."/>
            <person name="Motooka D."/>
            <person name="Nabeya D."/>
            <person name="Jung N."/>
            <person name="Uechi K."/>
            <person name="Horii T."/>
            <person name="Iida T."/>
            <person name="Fujita J."/>
            <person name="Nakamura S."/>
        </authorList>
    </citation>
    <scope>NUCLEOTIDE SEQUENCE [LARGE SCALE GENOMIC DNA]</scope>
    <source>
        <strain evidence="4 5">JCM 18538</strain>
    </source>
</reference>
<dbReference type="Gene3D" id="1.10.357.10">
    <property type="entry name" value="Tetracycline Repressor, domain 2"/>
    <property type="match status" value="1"/>
</dbReference>
<sequence>MRSERVYSGMSADERRQDRRGRLIDAAVDLIGTRGVAAATVTAICAKSGVTSRYFYQHFSDRNAVLRAVYRQVYGTFYDVIEQAIPDSDAEPAVLAYGPISALIRMIDDDPGLARILFVESATEPLLRELRSEMLAGFTDLVLREARLHLDIADSAVGVAHLASTLGVGGLFEILRRRLDGELSFTTDELVGHCAGFLGSLGGYVLLQNAGEAHTPVAATIASAAGRTADRGEEI</sequence>
<dbReference type="SUPFAM" id="SSF46689">
    <property type="entry name" value="Homeodomain-like"/>
    <property type="match status" value="1"/>
</dbReference>
<dbReference type="AlphaFoldDB" id="A0A7I7S621"/>
<dbReference type="PRINTS" id="PR00455">
    <property type="entry name" value="HTHTETR"/>
</dbReference>
<feature type="domain" description="HTH tetR-type" evidence="3">
    <location>
        <begin position="17"/>
        <end position="77"/>
    </location>
</feature>
<dbReference type="EMBL" id="AP022593">
    <property type="protein sequence ID" value="BBY51851.1"/>
    <property type="molecule type" value="Genomic_DNA"/>
</dbReference>
<dbReference type="InterPro" id="IPR001647">
    <property type="entry name" value="HTH_TetR"/>
</dbReference>
<dbReference type="PROSITE" id="PS50977">
    <property type="entry name" value="HTH_TETR_2"/>
    <property type="match status" value="1"/>
</dbReference>
<dbReference type="Proteomes" id="UP000467428">
    <property type="component" value="Chromosome"/>
</dbReference>
<dbReference type="PANTHER" id="PTHR43479">
    <property type="entry name" value="ACREF/ENVCD OPERON REPRESSOR-RELATED"/>
    <property type="match status" value="1"/>
</dbReference>
<feature type="DNA-binding region" description="H-T-H motif" evidence="2">
    <location>
        <begin position="40"/>
        <end position="59"/>
    </location>
</feature>
<evidence type="ECO:0000256" key="2">
    <source>
        <dbReference type="PROSITE-ProRule" id="PRU00335"/>
    </source>
</evidence>
<evidence type="ECO:0000256" key="1">
    <source>
        <dbReference type="ARBA" id="ARBA00023125"/>
    </source>
</evidence>
<dbReference type="InterPro" id="IPR009057">
    <property type="entry name" value="Homeodomain-like_sf"/>
</dbReference>
<keyword evidence="5" id="KW-1185">Reference proteome</keyword>